<feature type="compositionally biased region" description="Acidic residues" evidence="1">
    <location>
        <begin position="126"/>
        <end position="141"/>
    </location>
</feature>
<name>A0A4Z2EQA0_9TELE</name>
<feature type="region of interest" description="Disordered" evidence="1">
    <location>
        <begin position="1"/>
        <end position="49"/>
    </location>
</feature>
<dbReference type="EMBL" id="SRLO01004170">
    <property type="protein sequence ID" value="TNN30741.1"/>
    <property type="molecule type" value="Genomic_DNA"/>
</dbReference>
<evidence type="ECO:0000256" key="1">
    <source>
        <dbReference type="SAM" id="MobiDB-lite"/>
    </source>
</evidence>
<dbReference type="Proteomes" id="UP000314294">
    <property type="component" value="Unassembled WGS sequence"/>
</dbReference>
<evidence type="ECO:0000313" key="2">
    <source>
        <dbReference type="EMBL" id="TNN30741.1"/>
    </source>
</evidence>
<feature type="region of interest" description="Disordered" evidence="1">
    <location>
        <begin position="70"/>
        <end position="141"/>
    </location>
</feature>
<dbReference type="AlphaFoldDB" id="A0A4Z2EQA0"/>
<keyword evidence="3" id="KW-1185">Reference proteome</keyword>
<protein>
    <submittedName>
        <fullName evidence="2">Uncharacterized protein</fullName>
    </submittedName>
</protein>
<feature type="compositionally biased region" description="Pro residues" evidence="1">
    <location>
        <begin position="33"/>
        <end position="45"/>
    </location>
</feature>
<accession>A0A4Z2EQA0</accession>
<organism evidence="2 3">
    <name type="scientific">Liparis tanakae</name>
    <name type="common">Tanaka's snailfish</name>
    <dbReference type="NCBI Taxonomy" id="230148"/>
    <lineage>
        <taxon>Eukaryota</taxon>
        <taxon>Metazoa</taxon>
        <taxon>Chordata</taxon>
        <taxon>Craniata</taxon>
        <taxon>Vertebrata</taxon>
        <taxon>Euteleostomi</taxon>
        <taxon>Actinopterygii</taxon>
        <taxon>Neopterygii</taxon>
        <taxon>Teleostei</taxon>
        <taxon>Neoteleostei</taxon>
        <taxon>Acanthomorphata</taxon>
        <taxon>Eupercaria</taxon>
        <taxon>Perciformes</taxon>
        <taxon>Cottioidei</taxon>
        <taxon>Cottales</taxon>
        <taxon>Liparidae</taxon>
        <taxon>Liparis</taxon>
    </lineage>
</organism>
<evidence type="ECO:0000313" key="3">
    <source>
        <dbReference type="Proteomes" id="UP000314294"/>
    </source>
</evidence>
<feature type="compositionally biased region" description="Basic and acidic residues" evidence="1">
    <location>
        <begin position="1"/>
        <end position="15"/>
    </location>
</feature>
<gene>
    <name evidence="2" type="ORF">EYF80_059108</name>
</gene>
<sequence>MHTKGSDSRPSDKDLQTPSVFIFSVPVGDHKTTPPPPPPPPPPPVSTLYALSKAPPPLWFPLSRGRMAPRQKAAGFPRRGSRGFLHLKGQRCRPRGFGAASRSPSLRPPIDAVRRGEAGRRLDSNVSDEGEEENDEERQRK</sequence>
<comment type="caution">
    <text evidence="2">The sequence shown here is derived from an EMBL/GenBank/DDBJ whole genome shotgun (WGS) entry which is preliminary data.</text>
</comment>
<reference evidence="2 3" key="1">
    <citation type="submission" date="2019-03" db="EMBL/GenBank/DDBJ databases">
        <title>First draft genome of Liparis tanakae, snailfish: a comprehensive survey of snailfish specific genes.</title>
        <authorList>
            <person name="Kim W."/>
            <person name="Song I."/>
            <person name="Jeong J.-H."/>
            <person name="Kim D."/>
            <person name="Kim S."/>
            <person name="Ryu S."/>
            <person name="Song J.Y."/>
            <person name="Lee S.K."/>
        </authorList>
    </citation>
    <scope>NUCLEOTIDE SEQUENCE [LARGE SCALE GENOMIC DNA]</scope>
    <source>
        <tissue evidence="2">Muscle</tissue>
    </source>
</reference>
<proteinExistence type="predicted"/>
<feature type="compositionally biased region" description="Basic and acidic residues" evidence="1">
    <location>
        <begin position="112"/>
        <end position="123"/>
    </location>
</feature>